<dbReference type="CDD" id="cd06532">
    <property type="entry name" value="Glyco_transf_25"/>
    <property type="match status" value="1"/>
</dbReference>
<feature type="compositionally biased region" description="Low complexity" evidence="1">
    <location>
        <begin position="941"/>
        <end position="952"/>
    </location>
</feature>
<accession>A0A8J2SU42</accession>
<feature type="region of interest" description="Disordered" evidence="1">
    <location>
        <begin position="939"/>
        <end position="963"/>
    </location>
</feature>
<feature type="compositionally biased region" description="Low complexity" evidence="1">
    <location>
        <begin position="462"/>
        <end position="477"/>
    </location>
</feature>
<organism evidence="3 4">
    <name type="scientific">Pelagomonas calceolata</name>
    <dbReference type="NCBI Taxonomy" id="35677"/>
    <lineage>
        <taxon>Eukaryota</taxon>
        <taxon>Sar</taxon>
        <taxon>Stramenopiles</taxon>
        <taxon>Ochrophyta</taxon>
        <taxon>Pelagophyceae</taxon>
        <taxon>Pelagomonadales</taxon>
        <taxon>Pelagomonadaceae</taxon>
        <taxon>Pelagomonas</taxon>
    </lineage>
</organism>
<gene>
    <name evidence="3" type="ORF">PECAL_5P20470</name>
</gene>
<feature type="domain" description="Glycosyl transferase family 25" evidence="2">
    <location>
        <begin position="5"/>
        <end position="175"/>
    </location>
</feature>
<reference evidence="3" key="1">
    <citation type="submission" date="2021-11" db="EMBL/GenBank/DDBJ databases">
        <authorList>
            <consortium name="Genoscope - CEA"/>
            <person name="William W."/>
        </authorList>
    </citation>
    <scope>NUCLEOTIDE SEQUENCE</scope>
</reference>
<dbReference type="AlphaFoldDB" id="A0A8J2SU42"/>
<evidence type="ECO:0000313" key="4">
    <source>
        <dbReference type="Proteomes" id="UP000789595"/>
    </source>
</evidence>
<evidence type="ECO:0000256" key="1">
    <source>
        <dbReference type="SAM" id="MobiDB-lite"/>
    </source>
</evidence>
<proteinExistence type="predicted"/>
<name>A0A8J2SU42_9STRA</name>
<feature type="region of interest" description="Disordered" evidence="1">
    <location>
        <begin position="453"/>
        <end position="495"/>
    </location>
</feature>
<dbReference type="InterPro" id="IPR002654">
    <property type="entry name" value="Glyco_trans_25"/>
</dbReference>
<evidence type="ECO:0000313" key="3">
    <source>
        <dbReference type="EMBL" id="CAH0377512.1"/>
    </source>
</evidence>
<sequence length="1269" mass="141600">MENVPILYINLDRSKERKVRMEEQFKQFNIKNYKRVPAFDGRKLFSDSSLRSKTVELPKDMKQSSGEIGCSLSHLRAAEMALEIDAPYVLVMEDDIHLTFYERRAARRFEVWKTSIDEIVSQAPKDWQVLQLTINNVRVLRTLMGLGTAFVPWRKNHWSTGAYLINRRGCRRTVEEFCAPKGSKAHYKLPGGVQLVSDVLMYNGPGAYTYTRPLLDHEIKESTIHQGHVESCHRQAAELSAAFYERMDVVWAGGDDARASISTVLSGDYASPEALERLAWWLAFHLRLGVRWCFLYVSDAKTKTHVEEKVSWIGSAVSVLVQPSKDESVCARDATARARLAGASWLLRLAEHELLYVLPGRSLRSVFDEAKRRPHDQRGRGNDASTIFNVRFDSLEVQRKATKTDKDALDSTYNFFEKETLFKRRMNHVDGRPCSSSDDRAFYDMSPEAARLRRLPSQSEDASNLASASGRSAGRLAEPGLAPHNSATWRCNRGDSTQGEVVSTRAFVLTFPYCHFDDWRSKFQTTSPTSTTNLEFNETSDDTPFEKASRKAVQDQKKAQKVYADHVLLPQKSAEDYDASDSAQHAPQVFVSLPPGCVRADCGGAYVRLKRDNGVGHVPRDGSALYQQQGGAHHLYRIAKPFVAWMVGRTPYSSTAALVAHDLALRPQDVRAPWSAFDGRRWATVPAAHVRLESRVVGQRRFACIRAASVVETHVDTLRALMLAPPRRQHGSFDRRKHTPSFTSCTPAEAAKAGSQEAWVASTRDGSPLGQFMTAEQAEQAVVSANKRKQRESYLREVRDSGAVVVDLPATCGAAADACAGVYVPHDTAKKGLPKNSRARTFRHEEGAHYLYFYAPFSAWMIGSRPGSGSAALIAYDGAERPDLIARDAPWRVYDGRAWREVADVRIRALADSSGKSTPETQPCAATLEDLPVYAWTPKGSTATKSSEEASAPNDPTGPPSSSKPYLVYSCCGDKAVLPLWLRNGPRQFDLWATYYGDKDDVPWKNDVDTFRRRKGGKFENLQALCREPGVQDLVARYDGILVLDDDVIIDAPRIELLFKIRKRCNLTVLQPAFDPRGKVSHAVTCVQPGNQLRLTNFVEMTCPLFASQALCSFVDQFDADLKGWGADWWFLTVCSRAMRGDASKKDVKEPHPRHALRGGCAVVDAITCINPTDADKSGVREINVLQGREGRRDTWARIRRREQLDEWDHLQFEVIALDKDGAPAPVSAKPASRPVRIAGTRAYELSAAKPRAPSPEGSQDSATTPKRK</sequence>
<keyword evidence="4" id="KW-1185">Reference proteome</keyword>
<feature type="compositionally biased region" description="Polar residues" evidence="1">
    <location>
        <begin position="485"/>
        <end position="495"/>
    </location>
</feature>
<dbReference type="Pfam" id="PF01755">
    <property type="entry name" value="Glyco_transf_25"/>
    <property type="match status" value="1"/>
</dbReference>
<evidence type="ECO:0000259" key="2">
    <source>
        <dbReference type="Pfam" id="PF01755"/>
    </source>
</evidence>
<feature type="region of interest" description="Disordered" evidence="1">
    <location>
        <begin position="1223"/>
        <end position="1269"/>
    </location>
</feature>
<protein>
    <recommendedName>
        <fullName evidence="2">Glycosyl transferase family 25 domain-containing protein</fullName>
    </recommendedName>
</protein>
<dbReference type="Proteomes" id="UP000789595">
    <property type="component" value="Unassembled WGS sequence"/>
</dbReference>
<feature type="compositionally biased region" description="Polar residues" evidence="1">
    <location>
        <begin position="1257"/>
        <end position="1269"/>
    </location>
</feature>
<comment type="caution">
    <text evidence="3">The sequence shown here is derived from an EMBL/GenBank/DDBJ whole genome shotgun (WGS) entry which is preliminary data.</text>
</comment>
<dbReference type="EMBL" id="CAKKNE010000005">
    <property type="protein sequence ID" value="CAH0377512.1"/>
    <property type="molecule type" value="Genomic_DNA"/>
</dbReference>
<dbReference type="OrthoDB" id="200422at2759"/>